<proteinExistence type="predicted"/>
<organism evidence="6 7">
    <name type="scientific">Candidatus Berkelbacteria bacterium CG08_land_8_20_14_0_20_39_8</name>
    <dbReference type="NCBI Taxonomy" id="1974511"/>
    <lineage>
        <taxon>Bacteria</taxon>
        <taxon>Candidatus Berkelbacteria</taxon>
    </lineage>
</organism>
<dbReference type="InterPro" id="IPR027417">
    <property type="entry name" value="P-loop_NTPase"/>
</dbReference>
<dbReference type="Gene3D" id="1.10.8.60">
    <property type="match status" value="1"/>
</dbReference>
<dbReference type="Pfam" id="PF07724">
    <property type="entry name" value="AAA_2"/>
    <property type="match status" value="1"/>
</dbReference>
<evidence type="ECO:0000259" key="5">
    <source>
        <dbReference type="SMART" id="SM01086"/>
    </source>
</evidence>
<feature type="domain" description="AAA+ ATPase" evidence="4">
    <location>
        <begin position="101"/>
        <end position="280"/>
    </location>
</feature>
<dbReference type="EMBL" id="PEXI01000024">
    <property type="protein sequence ID" value="PIU24509.1"/>
    <property type="molecule type" value="Genomic_DNA"/>
</dbReference>
<dbReference type="SUPFAM" id="SSF52540">
    <property type="entry name" value="P-loop containing nucleoside triphosphate hydrolases"/>
    <property type="match status" value="1"/>
</dbReference>
<accession>A0A2M6YCT7</accession>
<evidence type="ECO:0000256" key="3">
    <source>
        <dbReference type="ARBA" id="ARBA00023186"/>
    </source>
</evidence>
<protein>
    <recommendedName>
        <fullName evidence="8">Type VI secretion system ATPase TssH</fullName>
    </recommendedName>
</protein>
<dbReference type="AlphaFoldDB" id="A0A2M6YCT7"/>
<dbReference type="Proteomes" id="UP000229896">
    <property type="component" value="Unassembled WGS sequence"/>
</dbReference>
<gene>
    <name evidence="6" type="ORF">COT12_00610</name>
</gene>
<comment type="caution">
    <text evidence="6">The sequence shown here is derived from an EMBL/GenBank/DDBJ whole genome shotgun (WGS) entry which is preliminary data.</text>
</comment>
<dbReference type="CDD" id="cd19499">
    <property type="entry name" value="RecA-like_ClpB_Hsp104-like"/>
    <property type="match status" value="1"/>
</dbReference>
<dbReference type="GO" id="GO:0034605">
    <property type="term" value="P:cellular response to heat"/>
    <property type="evidence" value="ECO:0007669"/>
    <property type="project" value="TreeGrafter"/>
</dbReference>
<evidence type="ECO:0000256" key="2">
    <source>
        <dbReference type="ARBA" id="ARBA00022840"/>
    </source>
</evidence>
<dbReference type="InterPro" id="IPR050130">
    <property type="entry name" value="ClpA_ClpB"/>
</dbReference>
<dbReference type="GO" id="GO:0005524">
    <property type="term" value="F:ATP binding"/>
    <property type="evidence" value="ECO:0007669"/>
    <property type="project" value="UniProtKB-KW"/>
</dbReference>
<dbReference type="SMART" id="SM01086">
    <property type="entry name" value="ClpB_D2-small"/>
    <property type="match status" value="1"/>
</dbReference>
<dbReference type="Pfam" id="PF10431">
    <property type="entry name" value="ClpB_D2-small"/>
    <property type="match status" value="1"/>
</dbReference>
<sequence length="370" mass="41859">ENYESATYFREEEIKLTDQILALEKTNAGQKKKLIDAEDIAKIVARWTGVNVENLSIDERKHYLNLEKRLKKSVIGQDEAISELAKSIRRNKAGISDPDRPIGSYLFLGPTGVGKTFLSKTLASLLFGSEDNLIKIDMSEFMEKHNVSRLVGAPAGYVGYDDGGKLTEAVRKKPYSIILFDEIEKAHPEVFNILLQILEDGYLTDAKGRRVNFRNTIIILTSNLGTSDLKKAKEIGFKSNENSQTRYEVMKNMVMETVSREVRPELINRLDSIIVFHPLDQAAISKIVELNIKELTKRLKKQEISLIVDNEVKKYIADKGYSDQFGARPIRRTITDKLEDPISESIIAGKFDSGNTISVHLVDHKIIFKK</sequence>
<keyword evidence="3" id="KW-0143">Chaperone</keyword>
<evidence type="ECO:0000313" key="7">
    <source>
        <dbReference type="Proteomes" id="UP000229896"/>
    </source>
</evidence>
<dbReference type="InterPro" id="IPR003959">
    <property type="entry name" value="ATPase_AAA_core"/>
</dbReference>
<evidence type="ECO:0000313" key="6">
    <source>
        <dbReference type="EMBL" id="PIU24509.1"/>
    </source>
</evidence>
<dbReference type="PRINTS" id="PR00300">
    <property type="entry name" value="CLPPROTEASEA"/>
</dbReference>
<dbReference type="PANTHER" id="PTHR11638:SF18">
    <property type="entry name" value="HEAT SHOCK PROTEIN 104"/>
    <property type="match status" value="1"/>
</dbReference>
<dbReference type="GO" id="GO:0016887">
    <property type="term" value="F:ATP hydrolysis activity"/>
    <property type="evidence" value="ECO:0007669"/>
    <property type="project" value="InterPro"/>
</dbReference>
<reference evidence="7" key="1">
    <citation type="submission" date="2017-09" db="EMBL/GenBank/DDBJ databases">
        <title>Depth-based differentiation of microbial function through sediment-hosted aquifers and enrichment of novel symbionts in the deep terrestrial subsurface.</title>
        <authorList>
            <person name="Probst A.J."/>
            <person name="Ladd B."/>
            <person name="Jarett J.K."/>
            <person name="Geller-Mcgrath D.E."/>
            <person name="Sieber C.M.K."/>
            <person name="Emerson J.B."/>
            <person name="Anantharaman K."/>
            <person name="Thomas B.C."/>
            <person name="Malmstrom R."/>
            <person name="Stieglmeier M."/>
            <person name="Klingl A."/>
            <person name="Woyke T."/>
            <person name="Ryan C.M."/>
            <person name="Banfield J.F."/>
        </authorList>
    </citation>
    <scope>NUCLEOTIDE SEQUENCE [LARGE SCALE GENOMIC DNA]</scope>
</reference>
<keyword evidence="2" id="KW-0067">ATP-binding</keyword>
<dbReference type="Gene3D" id="3.40.50.300">
    <property type="entry name" value="P-loop containing nucleotide triphosphate hydrolases"/>
    <property type="match status" value="1"/>
</dbReference>
<evidence type="ECO:0000259" key="4">
    <source>
        <dbReference type="SMART" id="SM00382"/>
    </source>
</evidence>
<keyword evidence="1" id="KW-0547">Nucleotide-binding</keyword>
<dbReference type="InterPro" id="IPR003593">
    <property type="entry name" value="AAA+_ATPase"/>
</dbReference>
<evidence type="ECO:0008006" key="8">
    <source>
        <dbReference type="Google" id="ProtNLM"/>
    </source>
</evidence>
<dbReference type="FunFam" id="3.40.50.300:FF:000025">
    <property type="entry name" value="ATP-dependent Clp protease subunit"/>
    <property type="match status" value="1"/>
</dbReference>
<dbReference type="PANTHER" id="PTHR11638">
    <property type="entry name" value="ATP-DEPENDENT CLP PROTEASE"/>
    <property type="match status" value="1"/>
</dbReference>
<feature type="domain" description="Clp ATPase C-terminal" evidence="5">
    <location>
        <begin position="279"/>
        <end position="368"/>
    </location>
</feature>
<dbReference type="InterPro" id="IPR019489">
    <property type="entry name" value="Clp_ATPase_C"/>
</dbReference>
<name>A0A2M6YCT7_9BACT</name>
<dbReference type="GO" id="GO:0005737">
    <property type="term" value="C:cytoplasm"/>
    <property type="evidence" value="ECO:0007669"/>
    <property type="project" value="TreeGrafter"/>
</dbReference>
<evidence type="ECO:0000256" key="1">
    <source>
        <dbReference type="ARBA" id="ARBA00022741"/>
    </source>
</evidence>
<dbReference type="SMART" id="SM00382">
    <property type="entry name" value="AAA"/>
    <property type="match status" value="1"/>
</dbReference>
<feature type="non-terminal residue" evidence="6">
    <location>
        <position position="1"/>
    </location>
</feature>
<dbReference type="InterPro" id="IPR001270">
    <property type="entry name" value="ClpA/B"/>
</dbReference>